<keyword evidence="1" id="KW-0812">Transmembrane</keyword>
<proteinExistence type="predicted"/>
<keyword evidence="1" id="KW-1133">Transmembrane helix</keyword>
<dbReference type="AlphaFoldDB" id="A0A0E9S7A5"/>
<feature type="transmembrane region" description="Helical" evidence="1">
    <location>
        <begin position="28"/>
        <end position="51"/>
    </location>
</feature>
<name>A0A0E9S7A5_ANGAN</name>
<evidence type="ECO:0000313" key="2">
    <source>
        <dbReference type="EMBL" id="JAH36403.1"/>
    </source>
</evidence>
<evidence type="ECO:0000256" key="1">
    <source>
        <dbReference type="SAM" id="Phobius"/>
    </source>
</evidence>
<reference evidence="2" key="2">
    <citation type="journal article" date="2015" name="Fish Shellfish Immunol.">
        <title>Early steps in the European eel (Anguilla anguilla)-Vibrio vulnificus interaction in the gills: Role of the RtxA13 toxin.</title>
        <authorList>
            <person name="Callol A."/>
            <person name="Pajuelo D."/>
            <person name="Ebbesson L."/>
            <person name="Teles M."/>
            <person name="MacKenzie S."/>
            <person name="Amaro C."/>
        </authorList>
    </citation>
    <scope>NUCLEOTIDE SEQUENCE</scope>
</reference>
<accession>A0A0E9S7A5</accession>
<organism evidence="2">
    <name type="scientific">Anguilla anguilla</name>
    <name type="common">European freshwater eel</name>
    <name type="synonym">Muraena anguilla</name>
    <dbReference type="NCBI Taxonomy" id="7936"/>
    <lineage>
        <taxon>Eukaryota</taxon>
        <taxon>Metazoa</taxon>
        <taxon>Chordata</taxon>
        <taxon>Craniata</taxon>
        <taxon>Vertebrata</taxon>
        <taxon>Euteleostomi</taxon>
        <taxon>Actinopterygii</taxon>
        <taxon>Neopterygii</taxon>
        <taxon>Teleostei</taxon>
        <taxon>Anguilliformes</taxon>
        <taxon>Anguillidae</taxon>
        <taxon>Anguilla</taxon>
    </lineage>
</organism>
<dbReference type="EMBL" id="GBXM01072174">
    <property type="protein sequence ID" value="JAH36403.1"/>
    <property type="molecule type" value="Transcribed_RNA"/>
</dbReference>
<reference evidence="2" key="1">
    <citation type="submission" date="2014-11" db="EMBL/GenBank/DDBJ databases">
        <authorList>
            <person name="Amaro Gonzalez C."/>
        </authorList>
    </citation>
    <scope>NUCLEOTIDE SEQUENCE</scope>
</reference>
<sequence>MGSSRSAHFSFWVPQASAVPKTAMGKGAVIGIVILIFLLLLVAVDATCCYVNRCGLLMYLAVKLLGEKSARAQSL</sequence>
<keyword evidence="1" id="KW-0472">Membrane</keyword>
<protein>
    <submittedName>
        <fullName evidence="2">Uncharacterized protein</fullName>
    </submittedName>
</protein>